<name>A0A1W1H3A8_9GAMM</name>
<reference evidence="2" key="1">
    <citation type="submission" date="2016-10" db="EMBL/GenBank/DDBJ databases">
        <authorList>
            <person name="Varghese N."/>
        </authorList>
    </citation>
    <scope>NUCLEOTIDE SEQUENCE [LARGE SCALE GENOMIC DNA]</scope>
    <source>
        <strain evidence="2">92MFCol6.1</strain>
    </source>
</reference>
<dbReference type="EMBL" id="FWEU01000006">
    <property type="protein sequence ID" value="SLM26093.1"/>
    <property type="molecule type" value="Genomic_DNA"/>
</dbReference>
<protein>
    <submittedName>
        <fullName evidence="1">Uncharacterized protein</fullName>
    </submittedName>
</protein>
<proteinExistence type="predicted"/>
<evidence type="ECO:0000313" key="1">
    <source>
        <dbReference type="EMBL" id="SLM26093.1"/>
    </source>
</evidence>
<accession>A0A1W1H3A8</accession>
<dbReference type="Proteomes" id="UP000191133">
    <property type="component" value="Unassembled WGS sequence"/>
</dbReference>
<gene>
    <name evidence="1" type="ORF">SAMN04488690_3851</name>
</gene>
<dbReference type="AlphaFoldDB" id="A0A1W1H3A8"/>
<sequence>MTHTRLEELAQRLAARTQELRGGRNPTPALRVVAGEAHAAPGERRMDAIMREWHCRMIRNVRRRWGEPMQHVIDQACCGVVDIDQLADDALIQLHKDMERAEECIREGISFHDAGLLRAHYG</sequence>
<organism evidence="1 2">
    <name type="scientific">Stenotrophomonas indicatrix</name>
    <dbReference type="NCBI Taxonomy" id="2045451"/>
    <lineage>
        <taxon>Bacteria</taxon>
        <taxon>Pseudomonadati</taxon>
        <taxon>Pseudomonadota</taxon>
        <taxon>Gammaproteobacteria</taxon>
        <taxon>Lysobacterales</taxon>
        <taxon>Lysobacteraceae</taxon>
        <taxon>Stenotrophomonas</taxon>
    </lineage>
</organism>
<evidence type="ECO:0000313" key="2">
    <source>
        <dbReference type="Proteomes" id="UP000191133"/>
    </source>
</evidence>
<dbReference type="RefSeq" id="WP_431602074.1">
    <property type="nucleotide sequence ID" value="NZ_JBOHXS010000067.1"/>
</dbReference>